<feature type="domain" description="C2H2-type" evidence="8">
    <location>
        <begin position="231"/>
        <end position="258"/>
    </location>
</feature>
<dbReference type="InterPro" id="IPR036051">
    <property type="entry name" value="KRAB_dom_sf"/>
</dbReference>
<feature type="domain" description="KRAB" evidence="9">
    <location>
        <begin position="13"/>
        <end position="84"/>
    </location>
</feature>
<feature type="domain" description="C2H2-type" evidence="8">
    <location>
        <begin position="427"/>
        <end position="454"/>
    </location>
</feature>
<reference evidence="11" key="2">
    <citation type="submission" date="2025-08" db="UniProtKB">
        <authorList>
            <consortium name="RefSeq"/>
        </authorList>
    </citation>
    <scope>IDENTIFICATION</scope>
    <source>
        <tissue evidence="11">Tongue muscle</tissue>
    </source>
</reference>
<evidence type="ECO:0000256" key="6">
    <source>
        <dbReference type="PROSITE-ProRule" id="PRU00042"/>
    </source>
</evidence>
<dbReference type="SUPFAM" id="SSF57667">
    <property type="entry name" value="beta-beta-alpha zinc fingers"/>
    <property type="match status" value="5"/>
</dbReference>
<gene>
    <name evidence="11" type="primary">LOC139029989</name>
</gene>
<dbReference type="Gene3D" id="3.30.160.60">
    <property type="entry name" value="Classic Zinc Finger"/>
    <property type="match status" value="8"/>
</dbReference>
<dbReference type="SMART" id="SM00349">
    <property type="entry name" value="KRAB"/>
    <property type="match status" value="1"/>
</dbReference>
<dbReference type="PROSITE" id="PS50157">
    <property type="entry name" value="ZINC_FINGER_C2H2_2"/>
    <property type="match status" value="9"/>
</dbReference>
<feature type="domain" description="C2H2-type" evidence="8">
    <location>
        <begin position="315"/>
        <end position="342"/>
    </location>
</feature>
<dbReference type="SUPFAM" id="SSF109640">
    <property type="entry name" value="KRAB domain (Kruppel-associated box)"/>
    <property type="match status" value="1"/>
</dbReference>
<protein>
    <submittedName>
        <fullName evidence="11">Zinc finger protein 805-like</fullName>
    </submittedName>
</protein>
<dbReference type="Proteomes" id="UP001652640">
    <property type="component" value="Chromosome 20"/>
</dbReference>
<feature type="domain" description="C2H2-type" evidence="8">
    <location>
        <begin position="371"/>
        <end position="398"/>
    </location>
</feature>
<dbReference type="Pfam" id="PF01352">
    <property type="entry name" value="KRAB"/>
    <property type="match status" value="1"/>
</dbReference>
<name>A0ABM4GWV0_ODOVR</name>
<evidence type="ECO:0000256" key="3">
    <source>
        <dbReference type="ARBA" id="ARBA00022771"/>
    </source>
</evidence>
<dbReference type="InterPro" id="IPR036236">
    <property type="entry name" value="Znf_C2H2_sf"/>
</dbReference>
<evidence type="ECO:0000256" key="1">
    <source>
        <dbReference type="ARBA" id="ARBA00022723"/>
    </source>
</evidence>
<feature type="domain" description="C2H2-type" evidence="8">
    <location>
        <begin position="399"/>
        <end position="426"/>
    </location>
</feature>
<dbReference type="Pfam" id="PF00096">
    <property type="entry name" value="zf-C2H2"/>
    <property type="match status" value="6"/>
</dbReference>
<evidence type="ECO:0000256" key="5">
    <source>
        <dbReference type="ARBA" id="ARBA00023242"/>
    </source>
</evidence>
<dbReference type="CDD" id="cd07765">
    <property type="entry name" value="KRAB_A-box"/>
    <property type="match status" value="1"/>
</dbReference>
<feature type="domain" description="C2H2-type" evidence="8">
    <location>
        <begin position="259"/>
        <end position="286"/>
    </location>
</feature>
<feature type="compositionally biased region" description="Polar residues" evidence="7">
    <location>
        <begin position="71"/>
        <end position="87"/>
    </location>
</feature>
<dbReference type="GeneID" id="139029989"/>
<evidence type="ECO:0000313" key="11">
    <source>
        <dbReference type="RefSeq" id="XP_070307800.1"/>
    </source>
</evidence>
<dbReference type="PROSITE" id="PS00028">
    <property type="entry name" value="ZINC_FINGER_C2H2_1"/>
    <property type="match status" value="7"/>
</dbReference>
<evidence type="ECO:0000313" key="10">
    <source>
        <dbReference type="Proteomes" id="UP001652640"/>
    </source>
</evidence>
<keyword evidence="1" id="KW-0479">Metal-binding</keyword>
<sequence length="456" mass="51296">MAAVWMGPMRVPVTYEDVAVTFTQEEWGYLGPVQRTLYWEVMLETCRLLVSLGCPLPEPELIPPAEPGPESQTSKRGPTPDSCSCDNRNPEAPQPAPSHPASSDEVSPQKRLTQWDSEHSQLVHTKDGGGPLEMQEGPLRPGTGHQGKGLPRKVNADHHGLGTDGRLPLRTAEQRVPPRDVLCERESRGLVTGPLAREENFPCKCGDCGKAFNTHGFLVRHEQLPSGAKPCGCAGYGRAFSRSTHLLQRLLTHTRERPHECSECGKAFRRRAQLTAHRRTHTGEKPYECRECGRGFSNSTRLIQHSVIHTGEKPYRCLECGKAFHRRAQLTTHQRTHTGEKPYVCAECGRAFIYCSTFIFHKRAHTGEKPYECKECGKAFSSRSGLSRHFTIHSKEKPYKCTECGKAFSRRSYFNSHQRIHSGEKPYKCMECGKAFWWSTSLIRHSIIHSGEKPCE</sequence>
<keyword evidence="5" id="KW-0539">Nucleus</keyword>
<feature type="compositionally biased region" description="Basic and acidic residues" evidence="7">
    <location>
        <begin position="116"/>
        <end position="127"/>
    </location>
</feature>
<feature type="domain" description="C2H2-type" evidence="8">
    <location>
        <begin position="343"/>
        <end position="370"/>
    </location>
</feature>
<keyword evidence="4" id="KW-0862">Zinc</keyword>
<reference evidence="10" key="1">
    <citation type="journal article" date="2022" name="J. Hered.">
        <title>A De Novo Chromosome-Level Genome Assembly of the White-Tailed Deer, Odocoileus Virginianus.</title>
        <authorList>
            <person name="London E.W."/>
            <person name="Roca A.L."/>
            <person name="Novakofski J.E."/>
            <person name="Mateus-Pinilla N.E."/>
        </authorList>
    </citation>
    <scope>NUCLEOTIDE SEQUENCE [LARGE SCALE GENOMIC DNA]</scope>
</reference>
<keyword evidence="2" id="KW-0677">Repeat</keyword>
<evidence type="ECO:0000259" key="8">
    <source>
        <dbReference type="PROSITE" id="PS50157"/>
    </source>
</evidence>
<feature type="region of interest" description="Disordered" evidence="7">
    <location>
        <begin position="60"/>
        <end position="148"/>
    </location>
</feature>
<evidence type="ECO:0000256" key="2">
    <source>
        <dbReference type="ARBA" id="ARBA00022737"/>
    </source>
</evidence>
<accession>A0ABM4GWV0</accession>
<keyword evidence="10" id="KW-1185">Reference proteome</keyword>
<dbReference type="Gene3D" id="6.10.140.140">
    <property type="match status" value="1"/>
</dbReference>
<evidence type="ECO:0000259" key="9">
    <source>
        <dbReference type="PROSITE" id="PS50805"/>
    </source>
</evidence>
<dbReference type="PROSITE" id="PS50805">
    <property type="entry name" value="KRAB"/>
    <property type="match status" value="1"/>
</dbReference>
<evidence type="ECO:0000256" key="7">
    <source>
        <dbReference type="SAM" id="MobiDB-lite"/>
    </source>
</evidence>
<keyword evidence="3 6" id="KW-0863">Zinc-finger</keyword>
<proteinExistence type="predicted"/>
<feature type="compositionally biased region" description="Polar residues" evidence="7">
    <location>
        <begin position="104"/>
        <end position="115"/>
    </location>
</feature>
<dbReference type="PANTHER" id="PTHR14003">
    <property type="entry name" value="TRANSCRIPTIONAL REPRESSOR PROTEIN YY"/>
    <property type="match status" value="1"/>
</dbReference>
<feature type="domain" description="C2H2-type" evidence="8">
    <location>
        <begin position="287"/>
        <end position="314"/>
    </location>
</feature>
<dbReference type="RefSeq" id="XP_070307800.1">
    <property type="nucleotide sequence ID" value="XM_070451699.1"/>
</dbReference>
<dbReference type="SMART" id="SM00355">
    <property type="entry name" value="ZnF_C2H2"/>
    <property type="match status" value="8"/>
</dbReference>
<dbReference type="InterPro" id="IPR001909">
    <property type="entry name" value="KRAB"/>
</dbReference>
<evidence type="ECO:0000256" key="4">
    <source>
        <dbReference type="ARBA" id="ARBA00022833"/>
    </source>
</evidence>
<dbReference type="InterPro" id="IPR013087">
    <property type="entry name" value="Znf_C2H2_type"/>
</dbReference>
<dbReference type="PANTHER" id="PTHR14003:SF23">
    <property type="entry name" value="ZINC FINGER PROTEIN 143"/>
    <property type="match status" value="1"/>
</dbReference>
<organism evidence="10 11">
    <name type="scientific">Odocoileus virginianus</name>
    <name type="common">White-tailed deer</name>
    <dbReference type="NCBI Taxonomy" id="9874"/>
    <lineage>
        <taxon>Eukaryota</taxon>
        <taxon>Metazoa</taxon>
        <taxon>Chordata</taxon>
        <taxon>Craniata</taxon>
        <taxon>Vertebrata</taxon>
        <taxon>Euteleostomi</taxon>
        <taxon>Mammalia</taxon>
        <taxon>Eutheria</taxon>
        <taxon>Laurasiatheria</taxon>
        <taxon>Artiodactyla</taxon>
        <taxon>Ruminantia</taxon>
        <taxon>Pecora</taxon>
        <taxon>Cervidae</taxon>
        <taxon>Odocoileinae</taxon>
        <taxon>Odocoileus</taxon>
    </lineage>
</organism>
<feature type="domain" description="C2H2-type" evidence="8">
    <location>
        <begin position="201"/>
        <end position="230"/>
    </location>
</feature>